<protein>
    <submittedName>
        <fullName evidence="1">1705_t:CDS:1</fullName>
    </submittedName>
</protein>
<feature type="non-terminal residue" evidence="1">
    <location>
        <position position="1"/>
    </location>
</feature>
<reference evidence="1 2" key="1">
    <citation type="submission" date="2021-06" db="EMBL/GenBank/DDBJ databases">
        <authorList>
            <person name="Kallberg Y."/>
            <person name="Tangrot J."/>
            <person name="Rosling A."/>
        </authorList>
    </citation>
    <scope>NUCLEOTIDE SEQUENCE [LARGE SCALE GENOMIC DNA]</scope>
    <source>
        <strain evidence="1 2">120-4 pot B 10/14</strain>
    </source>
</reference>
<dbReference type="EMBL" id="CAJVQB010058070">
    <property type="protein sequence ID" value="CAG8838441.1"/>
    <property type="molecule type" value="Genomic_DNA"/>
</dbReference>
<keyword evidence="2" id="KW-1185">Reference proteome</keyword>
<gene>
    <name evidence="1" type="ORF">GMARGA_LOCUS33981</name>
</gene>
<dbReference type="Proteomes" id="UP000789901">
    <property type="component" value="Unassembled WGS sequence"/>
</dbReference>
<organism evidence="1 2">
    <name type="scientific">Gigaspora margarita</name>
    <dbReference type="NCBI Taxonomy" id="4874"/>
    <lineage>
        <taxon>Eukaryota</taxon>
        <taxon>Fungi</taxon>
        <taxon>Fungi incertae sedis</taxon>
        <taxon>Mucoromycota</taxon>
        <taxon>Glomeromycotina</taxon>
        <taxon>Glomeromycetes</taxon>
        <taxon>Diversisporales</taxon>
        <taxon>Gigasporaceae</taxon>
        <taxon>Gigaspora</taxon>
    </lineage>
</organism>
<comment type="caution">
    <text evidence="1">The sequence shown here is derived from an EMBL/GenBank/DDBJ whole genome shotgun (WGS) entry which is preliminary data.</text>
</comment>
<evidence type="ECO:0000313" key="2">
    <source>
        <dbReference type="Proteomes" id="UP000789901"/>
    </source>
</evidence>
<accession>A0ABN7WR72</accession>
<sequence length="101" mass="11687">NSPSTFIQAQQGQMKQGLDNFQRSKEVDPGNLLLRKQDVLTLTELKLIDSIEVAAPEIELINSLNLKKKTKDMLTNMVIENIRENRRDYKIFTNGSWLRLK</sequence>
<proteinExistence type="predicted"/>
<feature type="non-terminal residue" evidence="1">
    <location>
        <position position="101"/>
    </location>
</feature>
<name>A0ABN7WR72_GIGMA</name>
<evidence type="ECO:0000313" key="1">
    <source>
        <dbReference type="EMBL" id="CAG8838441.1"/>
    </source>
</evidence>